<evidence type="ECO:0000313" key="1">
    <source>
        <dbReference type="EMBL" id="ABZ06049.1"/>
    </source>
</evidence>
<dbReference type="EMBL" id="EU016565">
    <property type="protein sequence ID" value="ABZ06049.1"/>
    <property type="molecule type" value="Genomic_DNA"/>
</dbReference>
<protein>
    <submittedName>
        <fullName evidence="1">Uncharacterized protein</fullName>
    </submittedName>
</protein>
<sequence length="56" mass="6223">MSNASATTVFDFKASGLTGRAFWVRQSISNLVHLPRPRYVAPNFDTNHIANSQQMA</sequence>
<accession>B3T0E0</accession>
<gene>
    <name evidence="1" type="ORF">ALOHA_HF4000005H07ctg1g17</name>
</gene>
<reference evidence="1" key="1">
    <citation type="journal article" date="2008" name="ISME J.">
        <title>Genomic patterns of recombination, clonal divergence and environment in marine microbial populations.</title>
        <authorList>
            <person name="Konstantinidis K.T."/>
            <person name="Delong E.F."/>
        </authorList>
    </citation>
    <scope>NUCLEOTIDE SEQUENCE</scope>
</reference>
<name>B3T0E0_9ZZZZ</name>
<proteinExistence type="predicted"/>
<organism evidence="1">
    <name type="scientific">uncultured marine microorganism HF4000_005H07</name>
    <dbReference type="NCBI Taxonomy" id="455506"/>
    <lineage>
        <taxon>unclassified sequences</taxon>
        <taxon>environmental samples</taxon>
    </lineage>
</organism>
<dbReference type="AlphaFoldDB" id="B3T0E0"/>